<dbReference type="InterPro" id="IPR036388">
    <property type="entry name" value="WH-like_DNA-bd_sf"/>
</dbReference>
<dbReference type="InterPro" id="IPR013325">
    <property type="entry name" value="RNA_pol_sigma_r2"/>
</dbReference>
<sequence>MSGTEIRREAELSLIEALKQGRQEVMGQLYDAYAPVLMGMISRIVEDTEVAEEVLQETFVAIWSRIGVYDSTKSRFLIWSLAIARGIALQAVNSGKLKGISLNGQQENNKAKENTQSRVEEENRFNLRSVLSLEPQERAVLELVYLKGRSCSEAAKELGLTEQQLVTSLKKAFILLKQRKQA</sequence>
<feature type="domain" description="RNA polymerase sigma-70 region 2" evidence="5">
    <location>
        <begin position="29"/>
        <end position="92"/>
    </location>
</feature>
<evidence type="ECO:0000313" key="7">
    <source>
        <dbReference type="EMBL" id="MFD2512280.1"/>
    </source>
</evidence>
<evidence type="ECO:0000256" key="3">
    <source>
        <dbReference type="ARBA" id="ARBA00023082"/>
    </source>
</evidence>
<evidence type="ECO:0000256" key="2">
    <source>
        <dbReference type="ARBA" id="ARBA00023015"/>
    </source>
</evidence>
<organism evidence="7 8">
    <name type="scientific">Pontibacter locisalis</name>
    <dbReference type="NCBI Taxonomy" id="1719035"/>
    <lineage>
        <taxon>Bacteria</taxon>
        <taxon>Pseudomonadati</taxon>
        <taxon>Bacteroidota</taxon>
        <taxon>Cytophagia</taxon>
        <taxon>Cytophagales</taxon>
        <taxon>Hymenobacteraceae</taxon>
        <taxon>Pontibacter</taxon>
    </lineage>
</organism>
<proteinExistence type="inferred from homology"/>
<reference evidence="8" key="1">
    <citation type="journal article" date="2019" name="Int. J. Syst. Evol. Microbiol.">
        <title>The Global Catalogue of Microorganisms (GCM) 10K type strain sequencing project: providing services to taxonomists for standard genome sequencing and annotation.</title>
        <authorList>
            <consortium name="The Broad Institute Genomics Platform"/>
            <consortium name="The Broad Institute Genome Sequencing Center for Infectious Disease"/>
            <person name="Wu L."/>
            <person name="Ma J."/>
        </authorList>
    </citation>
    <scope>NUCLEOTIDE SEQUENCE [LARGE SCALE GENOMIC DNA]</scope>
    <source>
        <strain evidence="8">KCTC 42498</strain>
    </source>
</reference>
<dbReference type="InterPro" id="IPR007627">
    <property type="entry name" value="RNA_pol_sigma70_r2"/>
</dbReference>
<evidence type="ECO:0000256" key="1">
    <source>
        <dbReference type="ARBA" id="ARBA00010641"/>
    </source>
</evidence>
<dbReference type="InterPro" id="IPR013324">
    <property type="entry name" value="RNA_pol_sigma_r3/r4-like"/>
</dbReference>
<dbReference type="Pfam" id="PF08281">
    <property type="entry name" value="Sigma70_r4_2"/>
    <property type="match status" value="1"/>
</dbReference>
<keyword evidence="4" id="KW-0804">Transcription</keyword>
<dbReference type="Gene3D" id="1.10.10.10">
    <property type="entry name" value="Winged helix-like DNA-binding domain superfamily/Winged helix DNA-binding domain"/>
    <property type="match status" value="1"/>
</dbReference>
<dbReference type="SUPFAM" id="SSF88659">
    <property type="entry name" value="Sigma3 and sigma4 domains of RNA polymerase sigma factors"/>
    <property type="match status" value="1"/>
</dbReference>
<gene>
    <name evidence="7" type="ORF">ACFSRY_00260</name>
</gene>
<keyword evidence="8" id="KW-1185">Reference proteome</keyword>
<evidence type="ECO:0000256" key="4">
    <source>
        <dbReference type="ARBA" id="ARBA00023163"/>
    </source>
</evidence>
<dbReference type="Gene3D" id="1.10.1740.10">
    <property type="match status" value="1"/>
</dbReference>
<protein>
    <submittedName>
        <fullName evidence="7">RNA polymerase sigma factor</fullName>
    </submittedName>
</protein>
<dbReference type="RefSeq" id="WP_377502063.1">
    <property type="nucleotide sequence ID" value="NZ_JBHULU010000001.1"/>
</dbReference>
<keyword evidence="3" id="KW-0731">Sigma factor</keyword>
<dbReference type="NCBIfam" id="TIGR02937">
    <property type="entry name" value="sigma70-ECF"/>
    <property type="match status" value="1"/>
</dbReference>
<evidence type="ECO:0000259" key="5">
    <source>
        <dbReference type="Pfam" id="PF04542"/>
    </source>
</evidence>
<dbReference type="Pfam" id="PF04542">
    <property type="entry name" value="Sigma70_r2"/>
    <property type="match status" value="1"/>
</dbReference>
<feature type="domain" description="RNA polymerase sigma factor 70 region 4 type 2" evidence="6">
    <location>
        <begin position="130"/>
        <end position="163"/>
    </location>
</feature>
<evidence type="ECO:0000259" key="6">
    <source>
        <dbReference type="Pfam" id="PF08281"/>
    </source>
</evidence>
<dbReference type="PANTHER" id="PTHR43133:SF62">
    <property type="entry name" value="RNA POLYMERASE SIGMA FACTOR SIGZ"/>
    <property type="match status" value="1"/>
</dbReference>
<evidence type="ECO:0000313" key="8">
    <source>
        <dbReference type="Proteomes" id="UP001597544"/>
    </source>
</evidence>
<accession>A0ABW5IFW1</accession>
<keyword evidence="2" id="KW-0805">Transcription regulation</keyword>
<dbReference type="InterPro" id="IPR014284">
    <property type="entry name" value="RNA_pol_sigma-70_dom"/>
</dbReference>
<dbReference type="InterPro" id="IPR013249">
    <property type="entry name" value="RNA_pol_sigma70_r4_t2"/>
</dbReference>
<name>A0ABW5IFW1_9BACT</name>
<dbReference type="SUPFAM" id="SSF88946">
    <property type="entry name" value="Sigma2 domain of RNA polymerase sigma factors"/>
    <property type="match status" value="1"/>
</dbReference>
<comment type="similarity">
    <text evidence="1">Belongs to the sigma-70 factor family. ECF subfamily.</text>
</comment>
<dbReference type="Proteomes" id="UP001597544">
    <property type="component" value="Unassembled WGS sequence"/>
</dbReference>
<comment type="caution">
    <text evidence="7">The sequence shown here is derived from an EMBL/GenBank/DDBJ whole genome shotgun (WGS) entry which is preliminary data.</text>
</comment>
<dbReference type="PANTHER" id="PTHR43133">
    <property type="entry name" value="RNA POLYMERASE ECF-TYPE SIGMA FACTO"/>
    <property type="match status" value="1"/>
</dbReference>
<dbReference type="InterPro" id="IPR039425">
    <property type="entry name" value="RNA_pol_sigma-70-like"/>
</dbReference>
<dbReference type="EMBL" id="JBHULU010000001">
    <property type="protein sequence ID" value="MFD2512280.1"/>
    <property type="molecule type" value="Genomic_DNA"/>
</dbReference>